<comment type="subcellular location">
    <subcellularLocation>
        <location evidence="1">Cytoplasm</location>
    </subcellularLocation>
</comment>
<evidence type="ECO:0000256" key="8">
    <source>
        <dbReference type="ARBA" id="ARBA00022691"/>
    </source>
</evidence>
<dbReference type="EMBL" id="QUNO01000014">
    <property type="protein sequence ID" value="REH38055.1"/>
    <property type="molecule type" value="Genomic_DNA"/>
</dbReference>
<organism evidence="12 13">
    <name type="scientific">Kutzneria buriramensis</name>
    <dbReference type="NCBI Taxonomy" id="1045776"/>
    <lineage>
        <taxon>Bacteria</taxon>
        <taxon>Bacillati</taxon>
        <taxon>Actinomycetota</taxon>
        <taxon>Actinomycetes</taxon>
        <taxon>Pseudonocardiales</taxon>
        <taxon>Pseudonocardiaceae</taxon>
        <taxon>Kutzneria</taxon>
    </lineage>
</organism>
<dbReference type="PANTHER" id="PTHR11579">
    <property type="entry name" value="PROTEIN-L-ISOASPARTATE O-METHYLTRANSFERASE"/>
    <property type="match status" value="1"/>
</dbReference>
<dbReference type="GO" id="GO:0005737">
    <property type="term" value="C:cytoplasm"/>
    <property type="evidence" value="ECO:0007669"/>
    <property type="project" value="UniProtKB-SubCell"/>
</dbReference>
<evidence type="ECO:0000313" key="13">
    <source>
        <dbReference type="Proteomes" id="UP000256269"/>
    </source>
</evidence>
<dbReference type="GO" id="GO:0004719">
    <property type="term" value="F:protein-L-isoaspartate (D-aspartate) O-methyltransferase activity"/>
    <property type="evidence" value="ECO:0007669"/>
    <property type="project" value="UniProtKB-EC"/>
</dbReference>
<dbReference type="PANTHER" id="PTHR11579:SF0">
    <property type="entry name" value="PROTEIN-L-ISOASPARTATE(D-ASPARTATE) O-METHYLTRANSFERASE"/>
    <property type="match status" value="1"/>
</dbReference>
<dbReference type="GO" id="GO:0032259">
    <property type="term" value="P:methylation"/>
    <property type="evidence" value="ECO:0007669"/>
    <property type="project" value="UniProtKB-KW"/>
</dbReference>
<dbReference type="EC" id="2.1.1.77" evidence="3"/>
<evidence type="ECO:0000256" key="9">
    <source>
        <dbReference type="ARBA" id="ARBA00030757"/>
    </source>
</evidence>
<keyword evidence="8" id="KW-0949">S-adenosyl-L-methionine</keyword>
<accession>A0A3E0H499</accession>
<dbReference type="Gene3D" id="3.40.50.150">
    <property type="entry name" value="Vaccinia Virus protein VP39"/>
    <property type="match status" value="1"/>
</dbReference>
<reference evidence="12 13" key="1">
    <citation type="submission" date="2018-08" db="EMBL/GenBank/DDBJ databases">
        <title>Genomic Encyclopedia of Archaeal and Bacterial Type Strains, Phase II (KMG-II): from individual species to whole genera.</title>
        <authorList>
            <person name="Goeker M."/>
        </authorList>
    </citation>
    <scope>NUCLEOTIDE SEQUENCE [LARGE SCALE GENOMIC DNA]</scope>
    <source>
        <strain evidence="12 13">DSM 45791</strain>
    </source>
</reference>
<evidence type="ECO:0000256" key="4">
    <source>
        <dbReference type="ARBA" id="ARBA00013346"/>
    </source>
</evidence>
<evidence type="ECO:0000256" key="2">
    <source>
        <dbReference type="ARBA" id="ARBA00005369"/>
    </source>
</evidence>
<keyword evidence="5" id="KW-0963">Cytoplasm</keyword>
<dbReference type="Proteomes" id="UP000256269">
    <property type="component" value="Unassembled WGS sequence"/>
</dbReference>
<evidence type="ECO:0000256" key="5">
    <source>
        <dbReference type="ARBA" id="ARBA00022490"/>
    </source>
</evidence>
<evidence type="ECO:0000256" key="1">
    <source>
        <dbReference type="ARBA" id="ARBA00004496"/>
    </source>
</evidence>
<gene>
    <name evidence="12" type="ORF">BCF44_11480</name>
</gene>
<dbReference type="OrthoDB" id="5143400at2"/>
<evidence type="ECO:0000256" key="11">
    <source>
        <dbReference type="ARBA" id="ARBA00031350"/>
    </source>
</evidence>
<evidence type="ECO:0000256" key="6">
    <source>
        <dbReference type="ARBA" id="ARBA00022603"/>
    </source>
</evidence>
<comment type="caution">
    <text evidence="12">The sequence shown here is derived from an EMBL/GenBank/DDBJ whole genome shotgun (WGS) entry which is preliminary data.</text>
</comment>
<name>A0A3E0H499_9PSEU</name>
<evidence type="ECO:0000256" key="7">
    <source>
        <dbReference type="ARBA" id="ARBA00022679"/>
    </source>
</evidence>
<evidence type="ECO:0000256" key="3">
    <source>
        <dbReference type="ARBA" id="ARBA00011890"/>
    </source>
</evidence>
<dbReference type="CDD" id="cd02440">
    <property type="entry name" value="AdoMet_MTases"/>
    <property type="match status" value="1"/>
</dbReference>
<dbReference type="SUPFAM" id="SSF53335">
    <property type="entry name" value="S-adenosyl-L-methionine-dependent methyltransferases"/>
    <property type="match status" value="1"/>
</dbReference>
<dbReference type="InterPro" id="IPR029063">
    <property type="entry name" value="SAM-dependent_MTases_sf"/>
</dbReference>
<keyword evidence="6 12" id="KW-0489">Methyltransferase</keyword>
<sequence>MTVSNVADPRKRFAYDLSQRGLLRDPQLHAAFDQVPREAFLRHFFRPALDGASYDTVDFRHPAWLDMVYSDGAWPIQLDGRICAWELPHGCRSLKGLPTSTSTSPSLAAMMLEQLDLRCGHQVLEIGTGSGYTTAVLCHRLGSPLVTSIDIDPVLVDRARAQLDSCGYYPALGISDHVGGVAGNDPYDRLIATCGVPSIPPAWLTQVRPAGVILAQIYRELGVNALVRLTVDDEHSARGFFLPYQGGFAPTRSYRPIDPGQRFRRAIHEHGTVRPTEPELALALPNQAASLVMFAGLLMPGVARLDLRPPSREPQTWLFHPDGSWARHNTRSHTVEQHGPRLLWDHVERFYREWCALGRPSRERFGLTVTTELQWLWLDSPRGDHQWVLP</sequence>
<keyword evidence="7 12" id="KW-0808">Transferase</keyword>
<keyword evidence="13" id="KW-1185">Reference proteome</keyword>
<dbReference type="RefSeq" id="WP_116178926.1">
    <property type="nucleotide sequence ID" value="NZ_CP144375.1"/>
</dbReference>
<dbReference type="InterPro" id="IPR000682">
    <property type="entry name" value="PCMT"/>
</dbReference>
<protein>
    <recommendedName>
        <fullName evidence="4">Protein-L-isoaspartate O-methyltransferase</fullName>
        <ecNumber evidence="3">2.1.1.77</ecNumber>
    </recommendedName>
    <alternativeName>
        <fullName evidence="11">L-isoaspartyl protein carboxyl methyltransferase</fullName>
    </alternativeName>
    <alternativeName>
        <fullName evidence="9">Protein L-isoaspartyl methyltransferase</fullName>
    </alternativeName>
    <alternativeName>
        <fullName evidence="10">Protein-beta-aspartate methyltransferase</fullName>
    </alternativeName>
</protein>
<proteinExistence type="inferred from homology"/>
<evidence type="ECO:0000256" key="10">
    <source>
        <dbReference type="ARBA" id="ARBA00031323"/>
    </source>
</evidence>
<dbReference type="Pfam" id="PF01135">
    <property type="entry name" value="PCMT"/>
    <property type="match status" value="1"/>
</dbReference>
<comment type="similarity">
    <text evidence="2">Belongs to the methyltransferase superfamily. L-isoaspartyl/D-aspartyl protein methyltransferase family.</text>
</comment>
<dbReference type="AlphaFoldDB" id="A0A3E0H499"/>
<evidence type="ECO:0000313" key="12">
    <source>
        <dbReference type="EMBL" id="REH38055.1"/>
    </source>
</evidence>